<feature type="compositionally biased region" description="Basic residues" evidence="1">
    <location>
        <begin position="216"/>
        <end position="226"/>
    </location>
</feature>
<dbReference type="WBParaSite" id="EgrG_000555900">
    <property type="protein sequence ID" value="EgrG_000555900"/>
    <property type="gene ID" value="EgrG_000555900"/>
</dbReference>
<dbReference type="AlphaFoldDB" id="A0A068WU37"/>
<feature type="compositionally biased region" description="Basic residues" evidence="1">
    <location>
        <begin position="372"/>
        <end position="381"/>
    </location>
</feature>
<reference evidence="2 3" key="1">
    <citation type="journal article" date="2013" name="Nature">
        <title>The genomes of four tapeworm species reveal adaptations to parasitism.</title>
        <authorList>
            <person name="Tsai I.J."/>
            <person name="Zarowiecki M."/>
            <person name="Holroyd N."/>
            <person name="Garciarrubio A."/>
            <person name="Sanchez-Flores A."/>
            <person name="Brooks K.L."/>
            <person name="Tracey A."/>
            <person name="Bobes R.J."/>
            <person name="Fragoso G."/>
            <person name="Sciutto E."/>
            <person name="Aslett M."/>
            <person name="Beasley H."/>
            <person name="Bennett H.M."/>
            <person name="Cai J."/>
            <person name="Camicia F."/>
            <person name="Clark R."/>
            <person name="Cucher M."/>
            <person name="De Silva N."/>
            <person name="Day T.A."/>
            <person name="Deplazes P."/>
            <person name="Estrada K."/>
            <person name="Fernandez C."/>
            <person name="Holland P.W."/>
            <person name="Hou J."/>
            <person name="Hu S."/>
            <person name="Huckvale T."/>
            <person name="Hung S.S."/>
            <person name="Kamenetzky L."/>
            <person name="Keane J.A."/>
            <person name="Kiss F."/>
            <person name="Koziol U."/>
            <person name="Lambert O."/>
            <person name="Liu K."/>
            <person name="Luo X."/>
            <person name="Luo Y."/>
            <person name="Macchiaroli N."/>
            <person name="Nichol S."/>
            <person name="Paps J."/>
            <person name="Parkinson J."/>
            <person name="Pouchkina-Stantcheva N."/>
            <person name="Riddiford N."/>
            <person name="Rosenzvit M."/>
            <person name="Salinas G."/>
            <person name="Wasmuth J.D."/>
            <person name="Zamanian M."/>
            <person name="Zheng Y."/>
            <person name="Cai X."/>
            <person name="Soberon X."/>
            <person name="Olson P.D."/>
            <person name="Laclette J.P."/>
            <person name="Brehm K."/>
            <person name="Berriman M."/>
            <person name="Garciarrubio A."/>
            <person name="Bobes R.J."/>
            <person name="Fragoso G."/>
            <person name="Sanchez-Flores A."/>
            <person name="Estrada K."/>
            <person name="Cevallos M.A."/>
            <person name="Morett E."/>
            <person name="Gonzalez V."/>
            <person name="Portillo T."/>
            <person name="Ochoa-Leyva A."/>
            <person name="Jose M.V."/>
            <person name="Sciutto E."/>
            <person name="Landa A."/>
            <person name="Jimenez L."/>
            <person name="Valdes V."/>
            <person name="Carrero J.C."/>
            <person name="Larralde C."/>
            <person name="Morales-Montor J."/>
            <person name="Limon-Lason J."/>
            <person name="Soberon X."/>
            <person name="Laclette J.P."/>
        </authorList>
    </citation>
    <scope>NUCLEOTIDE SEQUENCE [LARGE SCALE GENOMIC DNA]</scope>
</reference>
<evidence type="ECO:0000313" key="2">
    <source>
        <dbReference type="EMBL" id="CDS21146.1"/>
    </source>
</evidence>
<accession>A0A068WU37</accession>
<reference evidence="4" key="3">
    <citation type="submission" date="2020-10" db="UniProtKB">
        <authorList>
            <consortium name="WormBaseParasite"/>
        </authorList>
    </citation>
    <scope>IDENTIFICATION</scope>
</reference>
<dbReference type="Proteomes" id="UP000492820">
    <property type="component" value="Unassembled WGS sequence"/>
</dbReference>
<feature type="region of interest" description="Disordered" evidence="1">
    <location>
        <begin position="413"/>
        <end position="513"/>
    </location>
</feature>
<feature type="region of interest" description="Disordered" evidence="1">
    <location>
        <begin position="216"/>
        <end position="337"/>
    </location>
</feature>
<gene>
    <name evidence="2" type="ORF">EgrG_000555900</name>
</gene>
<evidence type="ECO:0000256" key="1">
    <source>
        <dbReference type="SAM" id="MobiDB-lite"/>
    </source>
</evidence>
<name>A0A068WU37_ECHGR</name>
<reference evidence="2" key="2">
    <citation type="submission" date="2014-06" db="EMBL/GenBank/DDBJ databases">
        <authorList>
            <person name="Aslett M."/>
        </authorList>
    </citation>
    <scope>NUCLEOTIDE SEQUENCE</scope>
</reference>
<feature type="compositionally biased region" description="Low complexity" evidence="1">
    <location>
        <begin position="435"/>
        <end position="445"/>
    </location>
</feature>
<sequence>MTPQSMPTPVVPNTVHLRSSSPPTNADILSVPIAQEHADCATEISSICPEPTDTIISIKNWVAVNLEEDGECRIAGRYIKSGQLICSDRIVFVNYRGDIASDGKRLFKLCGPISWELYKLQHPQVGEINPTMHLRKAFSNGFPPKNRRNWMRALYRFLYRLTQQKPSFRQTRLKSPALADGIRDVDATTLEPLDVDPRSDNTLDLPFLVLNSPSHYSRRKRRSSSKRHSDSPECIPHKSCYSDPSSDTESIRDENEPIPSASVLNEIDSNDFSTRGRRNPTWGGKASSSSPLTVEMGVQTSNDFSPSRLASTGSSADRKSRRDVATETRRTRERTPVSNWMEEDLRLNMILRNADIERTPLLSRPSQTLPSHKLHSHGLRRRQSEKEARVLSSGHSAKGSAVVDMDAQVFFGEQEDDNNSGDDMVAESSRCRPYSSQKSKGSSQSRTPKNSACSLPYRLEKKAPKKLRIKEARASSTSSTSNRKSHSRSRESLHNSHHKYQQQDQGQGRHQDHTLDRRHQLITQLGVVDVRDLRRTRSGRLSVPTRDTWHRQKIVFDGADISVDHGEYGKYFSSMIND</sequence>
<organism evidence="2">
    <name type="scientific">Echinococcus granulosus</name>
    <name type="common">Hydatid tapeworm</name>
    <dbReference type="NCBI Taxonomy" id="6210"/>
    <lineage>
        <taxon>Eukaryota</taxon>
        <taxon>Metazoa</taxon>
        <taxon>Spiralia</taxon>
        <taxon>Lophotrochozoa</taxon>
        <taxon>Platyhelminthes</taxon>
        <taxon>Cestoda</taxon>
        <taxon>Eucestoda</taxon>
        <taxon>Cyclophyllidea</taxon>
        <taxon>Taeniidae</taxon>
        <taxon>Echinococcus</taxon>
        <taxon>Echinococcus granulosus group</taxon>
    </lineage>
</organism>
<dbReference type="EMBL" id="LK028582">
    <property type="protein sequence ID" value="CDS21146.1"/>
    <property type="molecule type" value="Genomic_DNA"/>
</dbReference>
<protein>
    <submittedName>
        <fullName evidence="4">ARID domain-containing protein</fullName>
    </submittedName>
</protein>
<dbReference type="OrthoDB" id="6235588at2759"/>
<feature type="region of interest" description="Disordered" evidence="1">
    <location>
        <begin position="361"/>
        <end position="399"/>
    </location>
</feature>
<feature type="region of interest" description="Disordered" evidence="1">
    <location>
        <begin position="1"/>
        <end position="23"/>
    </location>
</feature>
<feature type="compositionally biased region" description="Basic and acidic residues" evidence="1">
    <location>
        <begin position="316"/>
        <end position="335"/>
    </location>
</feature>
<evidence type="ECO:0000313" key="4">
    <source>
        <dbReference type="WBParaSite" id="EgrG_000555900"/>
    </source>
</evidence>
<evidence type="ECO:0000313" key="3">
    <source>
        <dbReference type="Proteomes" id="UP000492820"/>
    </source>
</evidence>
<feature type="compositionally biased region" description="Polar residues" evidence="1">
    <location>
        <begin position="286"/>
        <end position="315"/>
    </location>
</feature>
<proteinExistence type="predicted"/>